<evidence type="ECO:0000256" key="5">
    <source>
        <dbReference type="SAM" id="MobiDB-lite"/>
    </source>
</evidence>
<dbReference type="RefSeq" id="WP_133283778.1">
    <property type="nucleotide sequence ID" value="NZ_SMSI01000001.1"/>
</dbReference>
<dbReference type="InterPro" id="IPR003660">
    <property type="entry name" value="HAMP_dom"/>
</dbReference>
<keyword evidence="6" id="KW-0812">Transmembrane</keyword>
<feature type="domain" description="Methyl-accepting transducer" evidence="7">
    <location>
        <begin position="346"/>
        <end position="575"/>
    </location>
</feature>
<evidence type="ECO:0000256" key="3">
    <source>
        <dbReference type="ARBA" id="ARBA00029447"/>
    </source>
</evidence>
<evidence type="ECO:0000256" key="6">
    <source>
        <dbReference type="SAM" id="Phobius"/>
    </source>
</evidence>
<dbReference type="CDD" id="cd06225">
    <property type="entry name" value="HAMP"/>
    <property type="match status" value="1"/>
</dbReference>
<keyword evidence="4" id="KW-0807">Transducer</keyword>
<feature type="domain" description="HAMP" evidence="8">
    <location>
        <begin position="289"/>
        <end position="341"/>
    </location>
</feature>
<dbReference type="OrthoDB" id="3289104at2"/>
<dbReference type="InterPro" id="IPR051310">
    <property type="entry name" value="MCP_chemotaxis"/>
</dbReference>
<accession>A0A4R5PPC8</accession>
<dbReference type="PROSITE" id="PS50111">
    <property type="entry name" value="CHEMOTAXIS_TRANSDUC_2"/>
    <property type="match status" value="1"/>
</dbReference>
<feature type="transmembrane region" description="Helical" evidence="6">
    <location>
        <begin position="7"/>
        <end position="28"/>
    </location>
</feature>
<proteinExistence type="inferred from homology"/>
<keyword evidence="6" id="KW-0472">Membrane</keyword>
<gene>
    <name evidence="9" type="ORF">E2A64_07595</name>
</gene>
<dbReference type="GO" id="GO:0007165">
    <property type="term" value="P:signal transduction"/>
    <property type="evidence" value="ECO:0007669"/>
    <property type="project" value="UniProtKB-KW"/>
</dbReference>
<dbReference type="EMBL" id="SMSI01000001">
    <property type="protein sequence ID" value="TDH38944.1"/>
    <property type="molecule type" value="Genomic_DNA"/>
</dbReference>
<evidence type="ECO:0000313" key="9">
    <source>
        <dbReference type="EMBL" id="TDH38944.1"/>
    </source>
</evidence>
<dbReference type="SUPFAM" id="SSF58104">
    <property type="entry name" value="Methyl-accepting chemotaxis protein (MCP) signaling domain"/>
    <property type="match status" value="1"/>
</dbReference>
<evidence type="ECO:0000256" key="1">
    <source>
        <dbReference type="ARBA" id="ARBA00004370"/>
    </source>
</evidence>
<keyword evidence="2" id="KW-0145">Chemotaxis</keyword>
<protein>
    <submittedName>
        <fullName evidence="9">HAMP domain-containing protein</fullName>
    </submittedName>
</protein>
<evidence type="ECO:0000259" key="7">
    <source>
        <dbReference type="PROSITE" id="PS50111"/>
    </source>
</evidence>
<comment type="similarity">
    <text evidence="3">Belongs to the methyl-accepting chemotaxis (MCP) protein family.</text>
</comment>
<dbReference type="SUPFAM" id="SSF158472">
    <property type="entry name" value="HAMP domain-like"/>
    <property type="match status" value="1"/>
</dbReference>
<dbReference type="Proteomes" id="UP000295131">
    <property type="component" value="Unassembled WGS sequence"/>
</dbReference>
<dbReference type="InterPro" id="IPR004089">
    <property type="entry name" value="MCPsignal_dom"/>
</dbReference>
<dbReference type="Gene3D" id="1.10.287.950">
    <property type="entry name" value="Methyl-accepting chemotaxis protein"/>
    <property type="match status" value="1"/>
</dbReference>
<dbReference type="AlphaFoldDB" id="A0A4R5PPC8"/>
<evidence type="ECO:0000259" key="8">
    <source>
        <dbReference type="PROSITE" id="PS50885"/>
    </source>
</evidence>
<dbReference type="Pfam" id="PF00672">
    <property type="entry name" value="HAMP"/>
    <property type="match status" value="2"/>
</dbReference>
<dbReference type="PANTHER" id="PTHR43531:SF11">
    <property type="entry name" value="METHYL-ACCEPTING CHEMOTAXIS PROTEIN 3"/>
    <property type="match status" value="1"/>
</dbReference>
<organism evidence="9 10">
    <name type="scientific">Pseudohoeflea suaedae</name>
    <dbReference type="NCBI Taxonomy" id="877384"/>
    <lineage>
        <taxon>Bacteria</taxon>
        <taxon>Pseudomonadati</taxon>
        <taxon>Pseudomonadota</taxon>
        <taxon>Alphaproteobacteria</taxon>
        <taxon>Hyphomicrobiales</taxon>
        <taxon>Rhizobiaceae</taxon>
        <taxon>Pseudohoeflea</taxon>
    </lineage>
</organism>
<dbReference type="SMART" id="SM00283">
    <property type="entry name" value="MA"/>
    <property type="match status" value="1"/>
</dbReference>
<dbReference type="Pfam" id="PF00015">
    <property type="entry name" value="MCPsignal"/>
    <property type="match status" value="1"/>
</dbReference>
<dbReference type="PROSITE" id="PS50885">
    <property type="entry name" value="HAMP"/>
    <property type="match status" value="2"/>
</dbReference>
<feature type="region of interest" description="Disordered" evidence="5">
    <location>
        <begin position="266"/>
        <end position="286"/>
    </location>
</feature>
<dbReference type="SMART" id="SM00304">
    <property type="entry name" value="HAMP"/>
    <property type="match status" value="2"/>
</dbReference>
<dbReference type="PANTHER" id="PTHR43531">
    <property type="entry name" value="PROTEIN ICFG"/>
    <property type="match status" value="1"/>
</dbReference>
<feature type="region of interest" description="Disordered" evidence="5">
    <location>
        <begin position="598"/>
        <end position="658"/>
    </location>
</feature>
<dbReference type="GO" id="GO:0016020">
    <property type="term" value="C:membrane"/>
    <property type="evidence" value="ECO:0007669"/>
    <property type="project" value="UniProtKB-SubCell"/>
</dbReference>
<keyword evidence="10" id="KW-1185">Reference proteome</keyword>
<dbReference type="GO" id="GO:0006935">
    <property type="term" value="P:chemotaxis"/>
    <property type="evidence" value="ECO:0007669"/>
    <property type="project" value="UniProtKB-KW"/>
</dbReference>
<comment type="caution">
    <text evidence="9">The sequence shown here is derived from an EMBL/GenBank/DDBJ whole genome shotgun (WGS) entry which is preliminary data.</text>
</comment>
<comment type="subcellular location">
    <subcellularLocation>
        <location evidence="1">Membrane</location>
    </subcellularLocation>
</comment>
<feature type="domain" description="HAMP" evidence="8">
    <location>
        <begin position="208"/>
        <end position="261"/>
    </location>
</feature>
<dbReference type="FunFam" id="1.10.287.950:FF:000001">
    <property type="entry name" value="Methyl-accepting chemotaxis sensory transducer"/>
    <property type="match status" value="1"/>
</dbReference>
<dbReference type="CDD" id="cd11386">
    <property type="entry name" value="MCP_signal"/>
    <property type="match status" value="1"/>
</dbReference>
<evidence type="ECO:0000256" key="4">
    <source>
        <dbReference type="PROSITE-ProRule" id="PRU00284"/>
    </source>
</evidence>
<feature type="compositionally biased region" description="Low complexity" evidence="5">
    <location>
        <begin position="598"/>
        <end position="623"/>
    </location>
</feature>
<evidence type="ECO:0000256" key="2">
    <source>
        <dbReference type="ARBA" id="ARBA00022500"/>
    </source>
</evidence>
<sequence>MKISTKIKLIGIASAVGFASLVAIGWTAGNRTSSTLQTVKDASANLSVVEQMKIAQLNLILAAMDAIVDREEGAIAPERLQIIQSSIDDIREGQPEALEVAQMLDRPELMDGFDASLNVVAEAIQVELPRLIEARAGADAFGAIDDAIDAGGERIGETLETLAVDGQAYIKAALNSTEEMADASTLFQSISAAVFLIGIGAFIWYIGRSVTGSIAEFSSDMNAISAGDLDHEVQSTNRKDEVGAMAEILVGFRQAALDKLGLEKNSADARDREERERNAREDERTRDAAALNQAIDQLAAGLEKLSSGDLTAHIDTSFEGDLERLRRDFNESVQKLAETLGDISHATGSVRGSISEITAASDNLSRRTEQQAASLEETAAALDQISSTVRSSAERADEASSMVSTTKKNAENSGMIMRETITAMEKISETSGQITQIITVIDEIAFQTNLLALNAGVEAARAGEAGKGFAVVAQEVRELAQRSAGAAKEIKELISSSSDQVEAGVSLVNRTGSALSEIETEVSRINDHINSIVTSSREQSTALSEVNSAVNQMDQMTQQNAAMVEQTNAATQGLGEEAGRLEKLVARFRIPGTGAARPAFATASTASRAPAAPAGTTRPTAPRVQTTSSPAARPSAGPRIVEAGKASSAPSPARALNQKLASAFTGGAAAPASNPSTDGWEEF</sequence>
<dbReference type="Gene3D" id="6.10.340.10">
    <property type="match status" value="1"/>
</dbReference>
<keyword evidence="6" id="KW-1133">Transmembrane helix</keyword>
<name>A0A4R5PPC8_9HYPH</name>
<evidence type="ECO:0000313" key="10">
    <source>
        <dbReference type="Proteomes" id="UP000295131"/>
    </source>
</evidence>
<reference evidence="9 10" key="1">
    <citation type="journal article" date="2013" name="Int. J. Syst. Evol. Microbiol.">
        <title>Hoeflea suaedae sp. nov., an endophytic bacterium isolated from the root of the halophyte Suaeda maritima.</title>
        <authorList>
            <person name="Chung E.J."/>
            <person name="Park J.A."/>
            <person name="Pramanik P."/>
            <person name="Bibi F."/>
            <person name="Jeon C.O."/>
            <person name="Chung Y.R."/>
        </authorList>
    </citation>
    <scope>NUCLEOTIDE SEQUENCE [LARGE SCALE GENOMIC DNA]</scope>
    <source>
        <strain evidence="9 10">YC6898</strain>
    </source>
</reference>